<feature type="compositionally biased region" description="Polar residues" evidence="1">
    <location>
        <begin position="162"/>
        <end position="174"/>
    </location>
</feature>
<dbReference type="GO" id="GO:0030695">
    <property type="term" value="F:GTPase regulator activity"/>
    <property type="evidence" value="ECO:0007669"/>
    <property type="project" value="InterPro"/>
</dbReference>
<gene>
    <name evidence="2" type="ORF">Fcan01_07731</name>
</gene>
<dbReference type="Gene3D" id="1.25.40.10">
    <property type="entry name" value="Tetratricopeptide repeat domain"/>
    <property type="match status" value="1"/>
</dbReference>
<dbReference type="SMART" id="SM00390">
    <property type="entry name" value="GoLoco"/>
    <property type="match status" value="1"/>
</dbReference>
<evidence type="ECO:0000256" key="1">
    <source>
        <dbReference type="SAM" id="MobiDB-lite"/>
    </source>
</evidence>
<reference evidence="2 3" key="1">
    <citation type="submission" date="2015-12" db="EMBL/GenBank/DDBJ databases">
        <title>The genome of Folsomia candida.</title>
        <authorList>
            <person name="Faddeeva A."/>
            <person name="Derks M.F."/>
            <person name="Anvar Y."/>
            <person name="Smit S."/>
            <person name="Van Straalen N."/>
            <person name="Roelofs D."/>
        </authorList>
    </citation>
    <scope>NUCLEOTIDE SEQUENCE [LARGE SCALE GENOMIC DNA]</scope>
    <source>
        <strain evidence="2 3">VU population</strain>
        <tissue evidence="2">Whole body</tissue>
    </source>
</reference>
<accession>A0A226EJ64</accession>
<protein>
    <submittedName>
        <fullName evidence="2">Uncharacterized protein</fullName>
    </submittedName>
</protein>
<dbReference type="PROSITE" id="PS50877">
    <property type="entry name" value="GOLOCO"/>
    <property type="match status" value="1"/>
</dbReference>
<sequence>MKRRLFATVATLERRREAQVLSYVFNPLYLTTFFVSERFKLAGRRVAGIISVRLQSKPLQQRKAMLRNNMNMEALASHRSSFDSTAASAMTSRRESADKVLGASSDLFEMLERLQNSRLDDQRCVLPSYFTQRLTGYGGMKAKQGSRCGSELSYGGGRQVPTKATPQQYPTSVPTLKINPKLT</sequence>
<dbReference type="AlphaFoldDB" id="A0A226EJ64"/>
<evidence type="ECO:0000313" key="3">
    <source>
        <dbReference type="Proteomes" id="UP000198287"/>
    </source>
</evidence>
<dbReference type="Proteomes" id="UP000198287">
    <property type="component" value="Unassembled WGS sequence"/>
</dbReference>
<dbReference type="OrthoDB" id="2499658at2759"/>
<dbReference type="EMBL" id="LNIX01000003">
    <property type="protein sequence ID" value="OXA57258.1"/>
    <property type="molecule type" value="Genomic_DNA"/>
</dbReference>
<feature type="region of interest" description="Disordered" evidence="1">
    <location>
        <begin position="152"/>
        <end position="183"/>
    </location>
</feature>
<proteinExistence type="predicted"/>
<dbReference type="InterPro" id="IPR003109">
    <property type="entry name" value="GoLoco_motif"/>
</dbReference>
<name>A0A226EJ64_FOLCA</name>
<dbReference type="Pfam" id="PF02188">
    <property type="entry name" value="GoLoco"/>
    <property type="match status" value="1"/>
</dbReference>
<keyword evidence="3" id="KW-1185">Reference proteome</keyword>
<dbReference type="InterPro" id="IPR011990">
    <property type="entry name" value="TPR-like_helical_dom_sf"/>
</dbReference>
<evidence type="ECO:0000313" key="2">
    <source>
        <dbReference type="EMBL" id="OXA57258.1"/>
    </source>
</evidence>
<organism evidence="2 3">
    <name type="scientific">Folsomia candida</name>
    <name type="common">Springtail</name>
    <dbReference type="NCBI Taxonomy" id="158441"/>
    <lineage>
        <taxon>Eukaryota</taxon>
        <taxon>Metazoa</taxon>
        <taxon>Ecdysozoa</taxon>
        <taxon>Arthropoda</taxon>
        <taxon>Hexapoda</taxon>
        <taxon>Collembola</taxon>
        <taxon>Entomobryomorpha</taxon>
        <taxon>Isotomoidea</taxon>
        <taxon>Isotomidae</taxon>
        <taxon>Proisotominae</taxon>
        <taxon>Folsomia</taxon>
    </lineage>
</organism>
<dbReference type="STRING" id="158441.A0A226EJ64"/>
<comment type="caution">
    <text evidence="2">The sequence shown here is derived from an EMBL/GenBank/DDBJ whole genome shotgun (WGS) entry which is preliminary data.</text>
</comment>